<proteinExistence type="predicted"/>
<evidence type="ECO:0000256" key="2">
    <source>
        <dbReference type="SAM" id="Phobius"/>
    </source>
</evidence>
<evidence type="ECO:0000256" key="1">
    <source>
        <dbReference type="SAM" id="MobiDB-lite"/>
    </source>
</evidence>
<name>A0ABR9QSR6_9ACTN</name>
<keyword evidence="2" id="KW-0472">Membrane</keyword>
<feature type="compositionally biased region" description="Acidic residues" evidence="1">
    <location>
        <begin position="35"/>
        <end position="47"/>
    </location>
</feature>
<dbReference type="RefSeq" id="WP_193529506.1">
    <property type="nucleotide sequence ID" value="NZ_JADCJZ010000002.1"/>
</dbReference>
<gene>
    <name evidence="3" type="ORF">INF26_04300</name>
</gene>
<comment type="caution">
    <text evidence="3">The sequence shown here is derived from an EMBL/GenBank/DDBJ whole genome shotgun (WGS) entry which is preliminary data.</text>
</comment>
<organism evidence="3 4">
    <name type="scientific">Thermophilibacter gallinarum</name>
    <dbReference type="NCBI Taxonomy" id="2779357"/>
    <lineage>
        <taxon>Bacteria</taxon>
        <taxon>Bacillati</taxon>
        <taxon>Actinomycetota</taxon>
        <taxon>Coriobacteriia</taxon>
        <taxon>Coriobacteriales</taxon>
        <taxon>Atopobiaceae</taxon>
        <taxon>Thermophilibacter</taxon>
    </lineage>
</organism>
<evidence type="ECO:0000313" key="4">
    <source>
        <dbReference type="Proteomes" id="UP001194273"/>
    </source>
</evidence>
<keyword evidence="4" id="KW-1185">Reference proteome</keyword>
<reference evidence="3 4" key="1">
    <citation type="submission" date="2020-10" db="EMBL/GenBank/DDBJ databases">
        <title>ChiBAC.</title>
        <authorList>
            <person name="Zenner C."/>
            <person name="Hitch T.C.A."/>
            <person name="Clavel T."/>
        </authorList>
    </citation>
    <scope>NUCLEOTIDE SEQUENCE [LARGE SCALE GENOMIC DNA]</scope>
    <source>
        <strain evidence="3 4">DSM 107455</strain>
    </source>
</reference>
<feature type="region of interest" description="Disordered" evidence="1">
    <location>
        <begin position="1"/>
        <end position="128"/>
    </location>
</feature>
<feature type="transmembrane region" description="Helical" evidence="2">
    <location>
        <begin position="132"/>
        <end position="155"/>
    </location>
</feature>
<protein>
    <submittedName>
        <fullName evidence="3">Uncharacterized protein</fullName>
    </submittedName>
</protein>
<keyword evidence="2" id="KW-0812">Transmembrane</keyword>
<sequence>MSRFRFTHSDDDQVDPFNAGDPVMPGSEPEWALGLDDETLGSDDGSDADVSYAPHGEAGGSPHKSEDNYQAPTTRGHSYDAPSIEGDSGAQADRAARSVSRQWQRAMSRARREKGRPPQPDVAGRATRHRRALMRTMIVVIILISLLGSLLPMLASCVGSIVDDILFDEPAPDYTADFSFDWVDSGAASITDAVEEQEEQAAREAVRTSLEGLLADPTSGELHDRLVDYLNDELDFWGGYTAAELGIDADAWAAEVISATTVEVSDAYLYGDGTGGVYATLDTPNAGAMSSEAGGDIYSYLLEHELEATIYSKQELTEEQRGEVRAIWDAAVAAVEPQEPWELSYEVTGSGESWELNTERLWSNLETVYSLY</sequence>
<keyword evidence="2" id="KW-1133">Transmembrane helix</keyword>
<dbReference type="Proteomes" id="UP001194273">
    <property type="component" value="Unassembled WGS sequence"/>
</dbReference>
<evidence type="ECO:0000313" key="3">
    <source>
        <dbReference type="EMBL" id="MBE5024072.1"/>
    </source>
</evidence>
<dbReference type="EMBL" id="JADCJZ010000002">
    <property type="protein sequence ID" value="MBE5024072.1"/>
    <property type="molecule type" value="Genomic_DNA"/>
</dbReference>
<accession>A0ABR9QSR6</accession>